<evidence type="ECO:0000256" key="9">
    <source>
        <dbReference type="ARBA" id="ARBA00049563"/>
    </source>
</evidence>
<gene>
    <name evidence="10 14" type="primary">miaA</name>
    <name evidence="14" type="ORF">QWZ12_14075</name>
</gene>
<dbReference type="InterPro" id="IPR018022">
    <property type="entry name" value="IPT"/>
</dbReference>
<dbReference type="PANTHER" id="PTHR11088:SF60">
    <property type="entry name" value="TRNA DIMETHYLALLYLTRANSFERASE"/>
    <property type="match status" value="1"/>
</dbReference>
<keyword evidence="6 10" id="KW-0547">Nucleotide-binding</keyword>
<comment type="function">
    <text evidence="2 10 12">Catalyzes the transfer of a dimethylallyl group onto the adenine at position 37 in tRNAs that read codons beginning with uridine, leading to the formation of N6-(dimethylallyl)adenosine (i(6)A).</text>
</comment>
<evidence type="ECO:0000256" key="8">
    <source>
        <dbReference type="ARBA" id="ARBA00022842"/>
    </source>
</evidence>
<organism evidence="14 15">
    <name type="scientific">Methylobacterium adhaesivum</name>
    <dbReference type="NCBI Taxonomy" id="333297"/>
    <lineage>
        <taxon>Bacteria</taxon>
        <taxon>Pseudomonadati</taxon>
        <taxon>Pseudomonadota</taxon>
        <taxon>Alphaproteobacteria</taxon>
        <taxon>Hyphomicrobiales</taxon>
        <taxon>Methylobacteriaceae</taxon>
        <taxon>Methylobacterium</taxon>
    </lineage>
</organism>
<dbReference type="RefSeq" id="WP_238227125.1">
    <property type="nucleotide sequence ID" value="NZ_BPQD01000025.1"/>
</dbReference>
<keyword evidence="15" id="KW-1185">Reference proteome</keyword>
<dbReference type="Proteomes" id="UP001224644">
    <property type="component" value="Unassembled WGS sequence"/>
</dbReference>
<feature type="binding site" evidence="10">
    <location>
        <begin position="23"/>
        <end position="28"/>
    </location>
    <ligand>
        <name>substrate</name>
    </ligand>
</feature>
<evidence type="ECO:0000256" key="7">
    <source>
        <dbReference type="ARBA" id="ARBA00022840"/>
    </source>
</evidence>
<comment type="catalytic activity">
    <reaction evidence="9 10 11">
        <text>adenosine(37) in tRNA + dimethylallyl diphosphate = N(6)-dimethylallyladenosine(37) in tRNA + diphosphate</text>
        <dbReference type="Rhea" id="RHEA:26482"/>
        <dbReference type="Rhea" id="RHEA-COMP:10162"/>
        <dbReference type="Rhea" id="RHEA-COMP:10375"/>
        <dbReference type="ChEBI" id="CHEBI:33019"/>
        <dbReference type="ChEBI" id="CHEBI:57623"/>
        <dbReference type="ChEBI" id="CHEBI:74411"/>
        <dbReference type="ChEBI" id="CHEBI:74415"/>
        <dbReference type="EC" id="2.5.1.75"/>
    </reaction>
</comment>
<evidence type="ECO:0000256" key="11">
    <source>
        <dbReference type="RuleBase" id="RU003783"/>
    </source>
</evidence>
<dbReference type="Pfam" id="PF01715">
    <property type="entry name" value="IPPT"/>
    <property type="match status" value="1"/>
</dbReference>
<evidence type="ECO:0000256" key="4">
    <source>
        <dbReference type="ARBA" id="ARBA00022679"/>
    </source>
</evidence>
<evidence type="ECO:0000313" key="14">
    <source>
        <dbReference type="EMBL" id="MDN3591728.1"/>
    </source>
</evidence>
<comment type="caution">
    <text evidence="14">The sequence shown here is derived from an EMBL/GenBank/DDBJ whole genome shotgun (WGS) entry which is preliminary data.</text>
</comment>
<dbReference type="Gene3D" id="1.10.20.140">
    <property type="match status" value="1"/>
</dbReference>
<evidence type="ECO:0000256" key="3">
    <source>
        <dbReference type="ARBA" id="ARBA00005842"/>
    </source>
</evidence>
<dbReference type="GO" id="GO:0052381">
    <property type="term" value="F:tRNA dimethylallyltransferase activity"/>
    <property type="evidence" value="ECO:0007669"/>
    <property type="project" value="UniProtKB-EC"/>
</dbReference>
<reference evidence="15" key="1">
    <citation type="journal article" date="2019" name="Int. J. Syst. Evol. Microbiol.">
        <title>The Global Catalogue of Microorganisms (GCM) 10K type strain sequencing project: providing services to taxonomists for standard genome sequencing and annotation.</title>
        <authorList>
            <consortium name="The Broad Institute Genomics Platform"/>
            <consortium name="The Broad Institute Genome Sequencing Center for Infectious Disease"/>
            <person name="Wu L."/>
            <person name="Ma J."/>
        </authorList>
    </citation>
    <scope>NUCLEOTIDE SEQUENCE [LARGE SCALE GENOMIC DNA]</scope>
    <source>
        <strain evidence="15">CECT 7069</strain>
    </source>
</reference>
<evidence type="ECO:0000256" key="5">
    <source>
        <dbReference type="ARBA" id="ARBA00022694"/>
    </source>
</evidence>
<dbReference type="HAMAP" id="MF_00185">
    <property type="entry name" value="IPP_trans"/>
    <property type="match status" value="1"/>
</dbReference>
<feature type="binding site" evidence="10">
    <location>
        <begin position="21"/>
        <end position="28"/>
    </location>
    <ligand>
        <name>ATP</name>
        <dbReference type="ChEBI" id="CHEBI:30616"/>
    </ligand>
</feature>
<dbReference type="EMBL" id="JAUFPX010000012">
    <property type="protein sequence ID" value="MDN3591728.1"/>
    <property type="molecule type" value="Genomic_DNA"/>
</dbReference>
<comment type="cofactor">
    <cofactor evidence="1 10">
        <name>Mg(2+)</name>
        <dbReference type="ChEBI" id="CHEBI:18420"/>
    </cofactor>
</comment>
<accession>A0ABT8BKJ8</accession>
<dbReference type="InterPro" id="IPR039657">
    <property type="entry name" value="Dimethylallyltransferase"/>
</dbReference>
<evidence type="ECO:0000256" key="10">
    <source>
        <dbReference type="HAMAP-Rule" id="MF_00185"/>
    </source>
</evidence>
<keyword evidence="4 10" id="KW-0808">Transferase</keyword>
<feature type="site" description="Interaction with substrate tRNA" evidence="10">
    <location>
        <position position="134"/>
    </location>
</feature>
<proteinExistence type="inferred from homology"/>
<dbReference type="EC" id="2.5.1.75" evidence="10"/>
<protein>
    <recommendedName>
        <fullName evidence="10">tRNA dimethylallyltransferase</fullName>
        <ecNumber evidence="10">2.5.1.75</ecNumber>
    </recommendedName>
    <alternativeName>
        <fullName evidence="10">Dimethylallyl diphosphate:tRNA dimethylallyltransferase</fullName>
        <shortName evidence="10">DMAPP:tRNA dimethylallyltransferase</shortName>
        <shortName evidence="10">DMATase</shortName>
    </alternativeName>
    <alternativeName>
        <fullName evidence="10">Isopentenyl-diphosphate:tRNA isopentenyltransferase</fullName>
        <shortName evidence="10">IPP transferase</shortName>
        <shortName evidence="10">IPPT</shortName>
        <shortName evidence="10">IPTase</shortName>
    </alternativeName>
</protein>
<evidence type="ECO:0000256" key="1">
    <source>
        <dbReference type="ARBA" id="ARBA00001946"/>
    </source>
</evidence>
<evidence type="ECO:0000256" key="2">
    <source>
        <dbReference type="ARBA" id="ARBA00003213"/>
    </source>
</evidence>
<dbReference type="InterPro" id="IPR027417">
    <property type="entry name" value="P-loop_NTPase"/>
</dbReference>
<evidence type="ECO:0000256" key="13">
    <source>
        <dbReference type="RuleBase" id="RU003785"/>
    </source>
</evidence>
<comment type="subunit">
    <text evidence="10">Monomer.</text>
</comment>
<dbReference type="PANTHER" id="PTHR11088">
    <property type="entry name" value="TRNA DIMETHYLALLYLTRANSFERASE"/>
    <property type="match status" value="1"/>
</dbReference>
<feature type="site" description="Interaction with substrate tRNA" evidence="10">
    <location>
        <position position="112"/>
    </location>
</feature>
<sequence>MPPVTDIAQGEGRPAAILIAGPTASGKSGLAAALARQFQGVVINTDSMQVYADLRRLSARPSAAEEATAPHRLYGHVDGAINYSAGHFAREATGLLAEVTREGFLPIFVGGTGLYFRALEEGLSDLPPVPDAVRAAVRTGAEGRATEALHADLEARDPQGAETLRPSDRARILRALEIFEATGRPIAAFQGHRIPGPLAGLPLLKLFLAPERDTLRAAIDARFEAMIADGALDEVAALRERRLDPLLPIMRAHGVPGLIAHLDGTLDRAEAIRRGQADTRRYAKRQFTWFRHQMGPDWTWTAPEAALALAEARLTSPGER</sequence>
<dbReference type="SUPFAM" id="SSF52540">
    <property type="entry name" value="P-loop containing nucleoside triphosphate hydrolases"/>
    <property type="match status" value="2"/>
</dbReference>
<evidence type="ECO:0000256" key="12">
    <source>
        <dbReference type="RuleBase" id="RU003784"/>
    </source>
</evidence>
<comment type="caution">
    <text evidence="10">Lacks conserved residue(s) required for the propagation of feature annotation.</text>
</comment>
<keyword evidence="5 10" id="KW-0819">tRNA processing</keyword>
<evidence type="ECO:0000313" key="15">
    <source>
        <dbReference type="Proteomes" id="UP001224644"/>
    </source>
</evidence>
<evidence type="ECO:0000256" key="6">
    <source>
        <dbReference type="ARBA" id="ARBA00022741"/>
    </source>
</evidence>
<feature type="region of interest" description="Interaction with substrate tRNA" evidence="10">
    <location>
        <begin position="46"/>
        <end position="49"/>
    </location>
</feature>
<dbReference type="NCBIfam" id="TIGR00174">
    <property type="entry name" value="miaA"/>
    <property type="match status" value="1"/>
</dbReference>
<keyword evidence="7 10" id="KW-0067">ATP-binding</keyword>
<keyword evidence="8 10" id="KW-0460">Magnesium</keyword>
<dbReference type="Gene3D" id="3.40.50.300">
    <property type="entry name" value="P-loop containing nucleotide triphosphate hydrolases"/>
    <property type="match status" value="1"/>
</dbReference>
<comment type="similarity">
    <text evidence="3 10 13">Belongs to the IPP transferase family.</text>
</comment>
<name>A0ABT8BKJ8_9HYPH</name>